<evidence type="ECO:0000313" key="14">
    <source>
        <dbReference type="Proteomes" id="UP001044222"/>
    </source>
</evidence>
<dbReference type="InterPro" id="IPR016015">
    <property type="entry name" value="Clusterin_C"/>
</dbReference>
<dbReference type="GO" id="GO:0051787">
    <property type="term" value="F:misfolded protein binding"/>
    <property type="evidence" value="ECO:0007669"/>
    <property type="project" value="TreeGrafter"/>
</dbReference>
<comment type="caution">
    <text evidence="13">The sequence shown here is derived from an EMBL/GenBank/DDBJ whole genome shotgun (WGS) entry which is preliminary data.</text>
</comment>
<comment type="similarity">
    <text evidence="2 8">Belongs to the clusterin family.</text>
</comment>
<keyword evidence="14" id="KW-1185">Reference proteome</keyword>
<evidence type="ECO:0000256" key="4">
    <source>
        <dbReference type="ARBA" id="ARBA00022729"/>
    </source>
</evidence>
<dbReference type="Pfam" id="PF01093">
    <property type="entry name" value="Clusterin"/>
    <property type="match status" value="1"/>
</dbReference>
<dbReference type="SMART" id="SM00035">
    <property type="entry name" value="CLa"/>
    <property type="match status" value="1"/>
</dbReference>
<feature type="domain" description="Clusterin C-terminal" evidence="12">
    <location>
        <begin position="245"/>
        <end position="449"/>
    </location>
</feature>
<evidence type="ECO:0000256" key="3">
    <source>
        <dbReference type="ARBA" id="ARBA00022525"/>
    </source>
</evidence>
<comment type="subcellular location">
    <subcellularLocation>
        <location evidence="1">Secreted</location>
    </subcellularLocation>
</comment>
<evidence type="ECO:0000256" key="9">
    <source>
        <dbReference type="SAM" id="Coils"/>
    </source>
</evidence>
<keyword evidence="7" id="KW-0325">Glycoprotein</keyword>
<feature type="chain" id="PRO_5039357813" description="Clusterin" evidence="10">
    <location>
        <begin position="20"/>
        <end position="457"/>
    </location>
</feature>
<evidence type="ECO:0000313" key="13">
    <source>
        <dbReference type="EMBL" id="KAG5841581.1"/>
    </source>
</evidence>
<evidence type="ECO:0000256" key="1">
    <source>
        <dbReference type="ARBA" id="ARBA00004613"/>
    </source>
</evidence>
<dbReference type="EMBL" id="JAFIRN010000009">
    <property type="protein sequence ID" value="KAG5841581.1"/>
    <property type="molecule type" value="Genomic_DNA"/>
</dbReference>
<keyword evidence="3" id="KW-0964">Secreted</keyword>
<dbReference type="Proteomes" id="UP001044222">
    <property type="component" value="Chromosome 9"/>
</dbReference>
<dbReference type="GO" id="GO:0005634">
    <property type="term" value="C:nucleus"/>
    <property type="evidence" value="ECO:0007669"/>
    <property type="project" value="TreeGrafter"/>
</dbReference>
<evidence type="ECO:0000256" key="8">
    <source>
        <dbReference type="RuleBase" id="RU000629"/>
    </source>
</evidence>
<proteinExistence type="inferred from homology"/>
<name>A0A9D3M494_ANGAN</name>
<reference evidence="13" key="1">
    <citation type="submission" date="2021-01" db="EMBL/GenBank/DDBJ databases">
        <title>A chromosome-scale assembly of European eel, Anguilla anguilla.</title>
        <authorList>
            <person name="Henkel C."/>
            <person name="Jong-Raadsen S.A."/>
            <person name="Dufour S."/>
            <person name="Weltzien F.-A."/>
            <person name="Palstra A.P."/>
            <person name="Pelster B."/>
            <person name="Spaink H.P."/>
            <person name="Van Den Thillart G.E."/>
            <person name="Jansen H."/>
            <person name="Zahm M."/>
            <person name="Klopp C."/>
            <person name="Cedric C."/>
            <person name="Louis A."/>
            <person name="Berthelot C."/>
            <person name="Parey E."/>
            <person name="Roest Crollius H."/>
            <person name="Montfort J."/>
            <person name="Robinson-Rechavi M."/>
            <person name="Bucao C."/>
            <person name="Bouchez O."/>
            <person name="Gislard M."/>
            <person name="Lluch J."/>
            <person name="Milhes M."/>
            <person name="Lampietro C."/>
            <person name="Lopez Roques C."/>
            <person name="Donnadieu C."/>
            <person name="Braasch I."/>
            <person name="Desvignes T."/>
            <person name="Postlethwait J."/>
            <person name="Bobe J."/>
            <person name="Guiguen Y."/>
            <person name="Dirks R."/>
        </authorList>
    </citation>
    <scope>NUCLEOTIDE SEQUENCE</scope>
    <source>
        <strain evidence="13">Tag_6206</strain>
        <tissue evidence="13">Liver</tissue>
    </source>
</reference>
<dbReference type="PANTHER" id="PTHR10970">
    <property type="entry name" value="CLUSTERIN"/>
    <property type="match status" value="1"/>
</dbReference>
<evidence type="ECO:0000259" key="12">
    <source>
        <dbReference type="SMART" id="SM00035"/>
    </source>
</evidence>
<evidence type="ECO:0000256" key="2">
    <source>
        <dbReference type="ARBA" id="ARBA00010069"/>
    </source>
</evidence>
<organism evidence="13 14">
    <name type="scientific">Anguilla anguilla</name>
    <name type="common">European freshwater eel</name>
    <name type="synonym">Muraena anguilla</name>
    <dbReference type="NCBI Taxonomy" id="7936"/>
    <lineage>
        <taxon>Eukaryota</taxon>
        <taxon>Metazoa</taxon>
        <taxon>Chordata</taxon>
        <taxon>Craniata</taxon>
        <taxon>Vertebrata</taxon>
        <taxon>Euteleostomi</taxon>
        <taxon>Actinopterygii</taxon>
        <taxon>Neopterygii</taxon>
        <taxon>Teleostei</taxon>
        <taxon>Anguilliformes</taxon>
        <taxon>Anguillidae</taxon>
        <taxon>Anguilla</taxon>
    </lineage>
</organism>
<dbReference type="SMART" id="SM00030">
    <property type="entry name" value="CLb"/>
    <property type="match status" value="1"/>
</dbReference>
<evidence type="ECO:0000256" key="10">
    <source>
        <dbReference type="SAM" id="SignalP"/>
    </source>
</evidence>
<keyword evidence="5 9" id="KW-0175">Coiled coil</keyword>
<protein>
    <recommendedName>
        <fullName evidence="8">Clusterin</fullName>
    </recommendedName>
</protein>
<evidence type="ECO:0000259" key="11">
    <source>
        <dbReference type="SMART" id="SM00030"/>
    </source>
</evidence>
<dbReference type="GO" id="GO:0005615">
    <property type="term" value="C:extracellular space"/>
    <property type="evidence" value="ECO:0007669"/>
    <property type="project" value="TreeGrafter"/>
</dbReference>
<dbReference type="InterPro" id="IPR000753">
    <property type="entry name" value="Clusterin-like"/>
</dbReference>
<feature type="domain" description="Clusterin N-terminal" evidence="11">
    <location>
        <begin position="26"/>
        <end position="232"/>
    </location>
</feature>
<evidence type="ECO:0000256" key="7">
    <source>
        <dbReference type="ARBA" id="ARBA00023180"/>
    </source>
</evidence>
<evidence type="ECO:0000256" key="5">
    <source>
        <dbReference type="ARBA" id="ARBA00023054"/>
    </source>
</evidence>
<gene>
    <name evidence="13" type="ORF">ANANG_G00168140</name>
</gene>
<dbReference type="AlphaFoldDB" id="A0A9D3M494"/>
<dbReference type="PANTHER" id="PTHR10970:SF2">
    <property type="entry name" value="CLUSTERIN-LIKE PROTEIN 1"/>
    <property type="match status" value="1"/>
</dbReference>
<keyword evidence="4 10" id="KW-0732">Signal</keyword>
<keyword evidence="6" id="KW-1015">Disulfide bond</keyword>
<sequence length="457" mass="51335">MNTALACLVLLASLGVLHGAEETDYGQTLSQDTLKELSLEGGRYVEEEMRRALMGVKQMKEIMERNEEKHGHLMKTLKHSSEKKKGAAQLAKEVEQKLGEAEQHCQESLKSSWEECRPCLEEVCKAFYTSTCRRGFSAFTYKVEQFFQKMTSLANQEVLLVNGSAEDLDVEVLQVEDSFGRLLRRVGSLYDRSVALATSMHQEFAQVFRAVFSPETSGGSVEHLAQARGEPDSSDFFQGVGLDEVLETFFNFSRSVLQEFSSAVTQVFDDIHQTFQETAVQNDKKAFPRWVPSRSRQLCADLRRQTSECWQLSSRCAPCQGKLLEECPSVRDLQVELSEVSQLLQVASQQYEEVLQIVKHHTEDTVSWLSNMASSFGWVAELALNSTGEPENFFSISTVVPQPEAGDDSTVEVNILSSPLLTLSVPAELQVDDPAFIQYVAQEALGRYKLLLRHDED</sequence>
<feature type="coiled-coil region" evidence="9">
    <location>
        <begin position="84"/>
        <end position="111"/>
    </location>
</feature>
<accession>A0A9D3M494</accession>
<dbReference type="InterPro" id="IPR016014">
    <property type="entry name" value="Clusterin_N"/>
</dbReference>
<feature type="signal peptide" evidence="10">
    <location>
        <begin position="1"/>
        <end position="19"/>
    </location>
</feature>
<evidence type="ECO:0000256" key="6">
    <source>
        <dbReference type="ARBA" id="ARBA00023157"/>
    </source>
</evidence>